<name>A0ABR0HGX6_9PEZI</name>
<feature type="region of interest" description="Disordered" evidence="1">
    <location>
        <begin position="98"/>
        <end position="130"/>
    </location>
</feature>
<proteinExistence type="predicted"/>
<dbReference type="GeneID" id="87925849"/>
<dbReference type="InterPro" id="IPR011990">
    <property type="entry name" value="TPR-like_helical_dom_sf"/>
</dbReference>
<dbReference type="Proteomes" id="UP001326199">
    <property type="component" value="Unassembled WGS sequence"/>
</dbReference>
<gene>
    <name evidence="2" type="ORF">QC763_0053620</name>
</gene>
<dbReference type="RefSeq" id="XP_062767039.1">
    <property type="nucleotide sequence ID" value="XM_062905790.1"/>
</dbReference>
<protein>
    <submittedName>
        <fullName evidence="2">Uncharacterized protein</fullName>
    </submittedName>
</protein>
<organism evidence="2 3">
    <name type="scientific">Podospora pseudopauciseta</name>
    <dbReference type="NCBI Taxonomy" id="2093780"/>
    <lineage>
        <taxon>Eukaryota</taxon>
        <taxon>Fungi</taxon>
        <taxon>Dikarya</taxon>
        <taxon>Ascomycota</taxon>
        <taxon>Pezizomycotina</taxon>
        <taxon>Sordariomycetes</taxon>
        <taxon>Sordariomycetidae</taxon>
        <taxon>Sordariales</taxon>
        <taxon>Podosporaceae</taxon>
        <taxon>Podospora</taxon>
    </lineage>
</organism>
<feature type="compositionally biased region" description="Acidic residues" evidence="1">
    <location>
        <begin position="99"/>
        <end position="109"/>
    </location>
</feature>
<reference evidence="2 3" key="1">
    <citation type="journal article" date="2023" name="bioRxiv">
        <title>High-quality genome assemblies of four members of thePodospora anserinaspecies complex.</title>
        <authorList>
            <person name="Ament-Velasquez S.L."/>
            <person name="Vogan A.A."/>
            <person name="Wallerman O."/>
            <person name="Hartmann F."/>
            <person name="Gautier V."/>
            <person name="Silar P."/>
            <person name="Giraud T."/>
            <person name="Johannesson H."/>
        </authorList>
    </citation>
    <scope>NUCLEOTIDE SEQUENCE [LARGE SCALE GENOMIC DNA]</scope>
    <source>
        <strain evidence="2 3">CBS 411.78</strain>
    </source>
</reference>
<comment type="caution">
    <text evidence="2">The sequence shown here is derived from an EMBL/GenBank/DDBJ whole genome shotgun (WGS) entry which is preliminary data.</text>
</comment>
<accession>A0ABR0HGX6</accession>
<keyword evidence="3" id="KW-1185">Reference proteome</keyword>
<evidence type="ECO:0000313" key="2">
    <source>
        <dbReference type="EMBL" id="KAK4667073.1"/>
    </source>
</evidence>
<evidence type="ECO:0000313" key="3">
    <source>
        <dbReference type="Proteomes" id="UP001326199"/>
    </source>
</evidence>
<dbReference type="EMBL" id="JAFFHB010000004">
    <property type="protein sequence ID" value="KAK4667073.1"/>
    <property type="molecule type" value="Genomic_DNA"/>
</dbReference>
<evidence type="ECO:0000256" key="1">
    <source>
        <dbReference type="SAM" id="MobiDB-lite"/>
    </source>
</evidence>
<feature type="compositionally biased region" description="Basic and acidic residues" evidence="1">
    <location>
        <begin position="116"/>
        <end position="130"/>
    </location>
</feature>
<dbReference type="SUPFAM" id="SSF48452">
    <property type="entry name" value="TPR-like"/>
    <property type="match status" value="1"/>
</dbReference>
<sequence length="130" mass="15079">MNALFGFYKNYSRIEESALPRTQFQRPLPEDYAMRGLTWADRVSPNTFFSNEKIDDDEKYVEFPFTAEERKARVLWLGHKIASSSKWLRYNSSIHEFSVDDDEGDEGDEGGQGGAVEKERWRGKGSWEEG</sequence>